<gene>
    <name evidence="1" type="ORF">SAMN05192573_108128</name>
</gene>
<dbReference type="AlphaFoldDB" id="A0A1G8B9M3"/>
<organism evidence="1 2">
    <name type="scientific">Mucilaginibacter gossypii</name>
    <dbReference type="NCBI Taxonomy" id="551996"/>
    <lineage>
        <taxon>Bacteria</taxon>
        <taxon>Pseudomonadati</taxon>
        <taxon>Bacteroidota</taxon>
        <taxon>Sphingobacteriia</taxon>
        <taxon>Sphingobacteriales</taxon>
        <taxon>Sphingobacteriaceae</taxon>
        <taxon>Mucilaginibacter</taxon>
    </lineage>
</organism>
<evidence type="ECO:0000313" key="1">
    <source>
        <dbReference type="EMBL" id="SDH29300.1"/>
    </source>
</evidence>
<reference evidence="2" key="1">
    <citation type="submission" date="2016-10" db="EMBL/GenBank/DDBJ databases">
        <authorList>
            <person name="Varghese N."/>
            <person name="Submissions S."/>
        </authorList>
    </citation>
    <scope>NUCLEOTIDE SEQUENCE [LARGE SCALE GENOMIC DNA]</scope>
    <source>
        <strain evidence="2">Gh-67</strain>
    </source>
</reference>
<evidence type="ECO:0000313" key="2">
    <source>
        <dbReference type="Proteomes" id="UP000199705"/>
    </source>
</evidence>
<protein>
    <submittedName>
        <fullName evidence="1">Uncharacterized protein</fullName>
    </submittedName>
</protein>
<proteinExistence type="predicted"/>
<sequence>MLLVKSTIEISNPVGIENRTKEIKGFNDNWGKESRIFVA</sequence>
<accession>A0A1G8B9M3</accession>
<dbReference type="Proteomes" id="UP000199705">
    <property type="component" value="Unassembled WGS sequence"/>
</dbReference>
<keyword evidence="2" id="KW-1185">Reference proteome</keyword>
<dbReference type="EMBL" id="FNCG01000008">
    <property type="protein sequence ID" value="SDH29300.1"/>
    <property type="molecule type" value="Genomic_DNA"/>
</dbReference>
<name>A0A1G8B9M3_9SPHI</name>